<evidence type="ECO:0000313" key="3">
    <source>
        <dbReference type="EMBL" id="XDQ82202.1"/>
    </source>
</evidence>
<dbReference type="InterPro" id="IPR029058">
    <property type="entry name" value="AB_hydrolase_fold"/>
</dbReference>
<reference evidence="3" key="1">
    <citation type="submission" date="2024-07" db="EMBL/GenBank/DDBJ databases">
        <authorList>
            <person name="Yu S.T."/>
        </authorList>
    </citation>
    <scope>NUCLEOTIDE SEQUENCE</scope>
    <source>
        <strain evidence="3">Y1</strain>
    </source>
</reference>
<sequence>MATTHPARVYREFDHAELAVAYSPSSCIEDLSGELAGYARHSAASRARLTVHRDLRYGPEEPELLDFFPAPGPDAPLQVFVHGGYWQELGKSDSAFAAPDFVDRGAAFAAVGYGLAPAHTLDDIVAMVRRAVRWLAANAASLGVDPDRIHLSGSSAGAHLAVMALLDPEGAAAGRIAGAALLSGVYDLEPIRLTYVNDALGLDAAGAYRNSPLHHLRPDLPPLVIARGGNETGEYGRQHEDFAEVARRMGAPVVSLVEPERHHFDLPYDLGRPESRLGAAVLTQMGLPLRAPGRSSVASAIGHGG</sequence>
<dbReference type="RefSeq" id="WP_369184660.1">
    <property type="nucleotide sequence ID" value="NZ_CP163445.1"/>
</dbReference>
<evidence type="ECO:0000259" key="2">
    <source>
        <dbReference type="Pfam" id="PF20434"/>
    </source>
</evidence>
<dbReference type="PANTHER" id="PTHR48081">
    <property type="entry name" value="AB HYDROLASE SUPERFAMILY PROTEIN C4A8.06C"/>
    <property type="match status" value="1"/>
</dbReference>
<accession>A0AB39TSK5</accession>
<feature type="domain" description="BD-FAE-like" evidence="2">
    <location>
        <begin position="74"/>
        <end position="164"/>
    </location>
</feature>
<dbReference type="Pfam" id="PF20434">
    <property type="entry name" value="BD-FAE"/>
    <property type="match status" value="1"/>
</dbReference>
<organism evidence="3">
    <name type="scientific">Streptomyces sp. Y1</name>
    <dbReference type="NCBI Taxonomy" id="3238634"/>
    <lineage>
        <taxon>Bacteria</taxon>
        <taxon>Bacillati</taxon>
        <taxon>Actinomycetota</taxon>
        <taxon>Actinomycetes</taxon>
        <taxon>Kitasatosporales</taxon>
        <taxon>Streptomycetaceae</taxon>
        <taxon>Streptomyces</taxon>
    </lineage>
</organism>
<evidence type="ECO:0000256" key="1">
    <source>
        <dbReference type="ARBA" id="ARBA00022801"/>
    </source>
</evidence>
<dbReference type="EMBL" id="CP163445">
    <property type="protein sequence ID" value="XDQ82202.1"/>
    <property type="molecule type" value="Genomic_DNA"/>
</dbReference>
<proteinExistence type="predicted"/>
<dbReference type="GO" id="GO:0016787">
    <property type="term" value="F:hydrolase activity"/>
    <property type="evidence" value="ECO:0007669"/>
    <property type="project" value="UniProtKB-KW"/>
</dbReference>
<dbReference type="InterPro" id="IPR050300">
    <property type="entry name" value="GDXG_lipolytic_enzyme"/>
</dbReference>
<gene>
    <name evidence="3" type="ORF">AB2U05_28875</name>
</gene>
<protein>
    <submittedName>
        <fullName evidence="3">Alpha/beta hydrolase</fullName>
    </submittedName>
</protein>
<dbReference type="Gene3D" id="3.40.50.1820">
    <property type="entry name" value="alpha/beta hydrolase"/>
    <property type="match status" value="1"/>
</dbReference>
<dbReference type="AlphaFoldDB" id="A0AB39TSK5"/>
<dbReference type="InterPro" id="IPR049492">
    <property type="entry name" value="BD-FAE-like_dom"/>
</dbReference>
<dbReference type="PANTHER" id="PTHR48081:SF33">
    <property type="entry name" value="KYNURENINE FORMAMIDASE"/>
    <property type="match status" value="1"/>
</dbReference>
<name>A0AB39TSK5_9ACTN</name>
<keyword evidence="1 3" id="KW-0378">Hydrolase</keyword>
<dbReference type="SUPFAM" id="SSF53474">
    <property type="entry name" value="alpha/beta-Hydrolases"/>
    <property type="match status" value="1"/>
</dbReference>